<feature type="transmembrane region" description="Helical" evidence="13">
    <location>
        <begin position="231"/>
        <end position="250"/>
    </location>
</feature>
<dbReference type="OrthoDB" id="9776710at2"/>
<comment type="subcellular location">
    <subcellularLocation>
        <location evidence="1">Cell membrane</location>
        <topology evidence="1">Multi-pass membrane protein</topology>
    </subcellularLocation>
</comment>
<dbReference type="GO" id="GO:0009055">
    <property type="term" value="F:electron transfer activity"/>
    <property type="evidence" value="ECO:0007669"/>
    <property type="project" value="TreeGrafter"/>
</dbReference>
<evidence type="ECO:0000256" key="1">
    <source>
        <dbReference type="ARBA" id="ARBA00004651"/>
    </source>
</evidence>
<dbReference type="PIRSF" id="PIRSF000267">
    <property type="entry name" value="Cyt_oxidse_sub2"/>
    <property type="match status" value="1"/>
</dbReference>
<gene>
    <name evidence="14" type="ORF">A7979_02090</name>
</gene>
<feature type="transmembrane region" description="Helical" evidence="13">
    <location>
        <begin position="14"/>
        <end position="45"/>
    </location>
</feature>
<keyword evidence="9 13" id="KW-1133">Transmembrane helix</keyword>
<keyword evidence="5" id="KW-0349">Heme</keyword>
<dbReference type="GO" id="GO:0005886">
    <property type="term" value="C:plasma membrane"/>
    <property type="evidence" value="ECO:0007669"/>
    <property type="project" value="UniProtKB-SubCell"/>
</dbReference>
<dbReference type="RefSeq" id="WP_083091662.1">
    <property type="nucleotide sequence ID" value="NZ_LXWF01000022.1"/>
</dbReference>
<keyword evidence="7" id="KW-0479">Metal-binding</keyword>
<evidence type="ECO:0000256" key="11">
    <source>
        <dbReference type="ARBA" id="ARBA00023136"/>
    </source>
</evidence>
<keyword evidence="8" id="KW-0249">Electron transport</keyword>
<dbReference type="NCBIfam" id="TIGR00203">
    <property type="entry name" value="cydB"/>
    <property type="match status" value="1"/>
</dbReference>
<sequence>MFELFSDHPLLPTIWFAFICVFWVGYIILDGFDLGVGMLMSRVFCKDERERRLLLNTIGPVWDGNEVWVVTSIAATFAAFPLWYASLLSALYLPLTLTLLALIFRAVAIEYRGKRDSERWVTSWTVAISLGSFFIAFWVGALLALTSTGLPLNANGDRVGGAFAWVTPAALLGGLGMVGLSLVMGLAFVALKTDGDVRYRAGNYLVKLSPLLVLPLVTWVVYMQVTTGNGISYTLAGISIIALTAGWFFASRRLEGRAFAGFAAFTAFGVLAIFLALYPNVLPSTLDRAYDLTVSNASSSEYTLKVMTWVGAFGVPILLVYQSWTYWVFRKRLTVEHIPSPHDATKLATRPTRAQTHSASSI</sequence>
<dbReference type="Proteomes" id="UP000192359">
    <property type="component" value="Unassembled WGS sequence"/>
</dbReference>
<feature type="transmembrane region" description="Helical" evidence="13">
    <location>
        <begin position="90"/>
        <end position="108"/>
    </location>
</feature>
<evidence type="ECO:0000256" key="9">
    <source>
        <dbReference type="ARBA" id="ARBA00022989"/>
    </source>
</evidence>
<evidence type="ECO:0000313" key="15">
    <source>
        <dbReference type="Proteomes" id="UP000192359"/>
    </source>
</evidence>
<dbReference type="EMBL" id="LXWF01000022">
    <property type="protein sequence ID" value="ORC18812.1"/>
    <property type="molecule type" value="Genomic_DNA"/>
</dbReference>
<dbReference type="GO" id="GO:0070069">
    <property type="term" value="C:cytochrome complex"/>
    <property type="evidence" value="ECO:0007669"/>
    <property type="project" value="TreeGrafter"/>
</dbReference>
<feature type="transmembrane region" description="Helical" evidence="13">
    <location>
        <begin position="262"/>
        <end position="282"/>
    </location>
</feature>
<feature type="compositionally biased region" description="Polar residues" evidence="12">
    <location>
        <begin position="352"/>
        <end position="362"/>
    </location>
</feature>
<dbReference type="GO" id="GO:0016682">
    <property type="term" value="F:oxidoreductase activity, acting on diphenols and related substances as donors, oxygen as acceptor"/>
    <property type="evidence" value="ECO:0007669"/>
    <property type="project" value="TreeGrafter"/>
</dbReference>
<organism evidence="14 15">
    <name type="scientific">Rothia nasimurium</name>
    <dbReference type="NCBI Taxonomy" id="85336"/>
    <lineage>
        <taxon>Bacteria</taxon>
        <taxon>Bacillati</taxon>
        <taxon>Actinomycetota</taxon>
        <taxon>Actinomycetes</taxon>
        <taxon>Micrococcales</taxon>
        <taxon>Micrococcaceae</taxon>
        <taxon>Rothia</taxon>
    </lineage>
</organism>
<keyword evidence="3" id="KW-0813">Transport</keyword>
<feature type="transmembrane region" description="Helical" evidence="13">
    <location>
        <begin position="203"/>
        <end position="225"/>
    </location>
</feature>
<evidence type="ECO:0000256" key="2">
    <source>
        <dbReference type="ARBA" id="ARBA00007543"/>
    </source>
</evidence>
<evidence type="ECO:0000256" key="4">
    <source>
        <dbReference type="ARBA" id="ARBA00022475"/>
    </source>
</evidence>
<evidence type="ECO:0000256" key="3">
    <source>
        <dbReference type="ARBA" id="ARBA00022448"/>
    </source>
</evidence>
<evidence type="ECO:0000256" key="12">
    <source>
        <dbReference type="SAM" id="MobiDB-lite"/>
    </source>
</evidence>
<dbReference type="AlphaFoldDB" id="A0A1Y1RPI4"/>
<keyword evidence="15" id="KW-1185">Reference proteome</keyword>
<dbReference type="GO" id="GO:0019646">
    <property type="term" value="P:aerobic electron transport chain"/>
    <property type="evidence" value="ECO:0007669"/>
    <property type="project" value="TreeGrafter"/>
</dbReference>
<evidence type="ECO:0000256" key="13">
    <source>
        <dbReference type="SAM" id="Phobius"/>
    </source>
</evidence>
<keyword evidence="4" id="KW-1003">Cell membrane</keyword>
<accession>A0A1Y1RPI4</accession>
<dbReference type="PANTHER" id="PTHR43141:SF5">
    <property type="entry name" value="CYTOCHROME BD-I UBIQUINOL OXIDASE SUBUNIT 2"/>
    <property type="match status" value="1"/>
</dbReference>
<feature type="transmembrane region" description="Helical" evidence="13">
    <location>
        <begin position="302"/>
        <end position="321"/>
    </location>
</feature>
<name>A0A1Y1RPI4_9MICC</name>
<dbReference type="PANTHER" id="PTHR43141">
    <property type="entry name" value="CYTOCHROME BD2 SUBUNIT II"/>
    <property type="match status" value="1"/>
</dbReference>
<dbReference type="GO" id="GO:0046872">
    <property type="term" value="F:metal ion binding"/>
    <property type="evidence" value="ECO:0007669"/>
    <property type="project" value="UniProtKB-KW"/>
</dbReference>
<dbReference type="Pfam" id="PF02322">
    <property type="entry name" value="Cyt_bd_oxida_II"/>
    <property type="match status" value="1"/>
</dbReference>
<evidence type="ECO:0000256" key="5">
    <source>
        <dbReference type="ARBA" id="ARBA00022617"/>
    </source>
</evidence>
<dbReference type="InterPro" id="IPR003317">
    <property type="entry name" value="Cyt-d_oxidase_su2"/>
</dbReference>
<evidence type="ECO:0000256" key="6">
    <source>
        <dbReference type="ARBA" id="ARBA00022692"/>
    </source>
</evidence>
<evidence type="ECO:0000256" key="10">
    <source>
        <dbReference type="ARBA" id="ARBA00023004"/>
    </source>
</evidence>
<reference evidence="14 15" key="1">
    <citation type="submission" date="2016-05" db="EMBL/GenBank/DDBJ databases">
        <title>Draft genome sequence of a porcine commensal Rothia nasimurium.</title>
        <authorList>
            <person name="Gaiser R.A."/>
            <person name="Van Baarlen P."/>
            <person name="Wells J.M."/>
        </authorList>
    </citation>
    <scope>NUCLEOTIDE SEQUENCE [LARGE SCALE GENOMIC DNA]</scope>
    <source>
        <strain evidence="14 15">PT-32</strain>
    </source>
</reference>
<proteinExistence type="inferred from homology"/>
<keyword evidence="6 13" id="KW-0812">Transmembrane</keyword>
<evidence type="ECO:0000313" key="14">
    <source>
        <dbReference type="EMBL" id="ORC18812.1"/>
    </source>
</evidence>
<keyword evidence="10" id="KW-0408">Iron</keyword>
<evidence type="ECO:0000256" key="7">
    <source>
        <dbReference type="ARBA" id="ARBA00022723"/>
    </source>
</evidence>
<comment type="similarity">
    <text evidence="2">Belongs to the cytochrome ubiquinol oxidase subunit 2 family.</text>
</comment>
<feature type="transmembrane region" description="Helical" evidence="13">
    <location>
        <begin position="120"/>
        <end position="145"/>
    </location>
</feature>
<feature type="transmembrane region" description="Helical" evidence="13">
    <location>
        <begin position="165"/>
        <end position="191"/>
    </location>
</feature>
<protein>
    <submittedName>
        <fullName evidence="14">Cytochrome d ubiquinol oxidase subunit II</fullName>
    </submittedName>
</protein>
<feature type="region of interest" description="Disordered" evidence="12">
    <location>
        <begin position="343"/>
        <end position="362"/>
    </location>
</feature>
<keyword evidence="11 13" id="KW-0472">Membrane</keyword>
<comment type="caution">
    <text evidence="14">The sequence shown here is derived from an EMBL/GenBank/DDBJ whole genome shotgun (WGS) entry which is preliminary data.</text>
</comment>
<evidence type="ECO:0000256" key="8">
    <source>
        <dbReference type="ARBA" id="ARBA00022982"/>
    </source>
</evidence>